<evidence type="ECO:0000313" key="5">
    <source>
        <dbReference type="Proteomes" id="UP001596250"/>
    </source>
</evidence>
<comment type="function">
    <text evidence="2">Catalyzes the reduction of dTDP-6-deoxy-L-lyxo-4-hexulose to yield dTDP-L-rhamnose.</text>
</comment>
<dbReference type="PANTHER" id="PTHR10491:SF4">
    <property type="entry name" value="METHIONINE ADENOSYLTRANSFERASE 2 SUBUNIT BETA"/>
    <property type="match status" value="1"/>
</dbReference>
<feature type="domain" description="RmlD-like substrate binding" evidence="3">
    <location>
        <begin position="5"/>
        <end position="281"/>
    </location>
</feature>
<comment type="similarity">
    <text evidence="1 2">Belongs to the dTDP-4-dehydrorhamnose reductase family.</text>
</comment>
<keyword evidence="2 4" id="KW-0560">Oxidoreductase</keyword>
<evidence type="ECO:0000259" key="3">
    <source>
        <dbReference type="Pfam" id="PF04321"/>
    </source>
</evidence>
<evidence type="ECO:0000256" key="1">
    <source>
        <dbReference type="ARBA" id="ARBA00010944"/>
    </source>
</evidence>
<organism evidence="4 5">
    <name type="scientific">Marinicrinis lubricantis</name>
    <dbReference type="NCBI Taxonomy" id="2086470"/>
    <lineage>
        <taxon>Bacteria</taxon>
        <taxon>Bacillati</taxon>
        <taxon>Bacillota</taxon>
        <taxon>Bacilli</taxon>
        <taxon>Bacillales</taxon>
        <taxon>Paenibacillaceae</taxon>
    </lineage>
</organism>
<sequence>MDKLTVVVTGAEGQLGKDLVTLLSESGHHVIGFGRRGLDVTDLVHVQKTISEIRPDVVVHSGAYTKVDQAESEPEQAYLVNGYGTRNVAVASQAVGAKLVYVSTDYVLNGQGAAPFDEFALTDPLNVYGRSKWMGEQFVQQLHTRYFIARTSWVYGQHGNNFVKTMLKLGRQQSEVSVVNDQFGCPTYAWDLAQVISDLIVTDQYGVYHVSNTGSCTWFEFAQAIFECSSMNVRVLPVSSEEFQRPAKRPAFSVFDHQALRLGGFKLPRHWKEALQAFLIEHDIGGEAAHEDRSALGRIG</sequence>
<keyword evidence="2" id="KW-0521">NADP</keyword>
<accession>A0ABW1IJV8</accession>
<dbReference type="PANTHER" id="PTHR10491">
    <property type="entry name" value="DTDP-4-DEHYDRORHAMNOSE REDUCTASE"/>
    <property type="match status" value="1"/>
</dbReference>
<evidence type="ECO:0000256" key="2">
    <source>
        <dbReference type="RuleBase" id="RU364082"/>
    </source>
</evidence>
<dbReference type="CDD" id="cd05254">
    <property type="entry name" value="dTDP_HR_like_SDR_e"/>
    <property type="match status" value="1"/>
</dbReference>
<dbReference type="Proteomes" id="UP001596250">
    <property type="component" value="Unassembled WGS sequence"/>
</dbReference>
<dbReference type="InterPro" id="IPR005913">
    <property type="entry name" value="dTDP_dehydrorham_reduct"/>
</dbReference>
<comment type="caution">
    <text evidence="4">The sequence shown here is derived from an EMBL/GenBank/DDBJ whole genome shotgun (WGS) entry which is preliminary data.</text>
</comment>
<dbReference type="InterPro" id="IPR029903">
    <property type="entry name" value="RmlD-like-bd"/>
</dbReference>
<dbReference type="NCBIfam" id="TIGR01214">
    <property type="entry name" value="rmlD"/>
    <property type="match status" value="1"/>
</dbReference>
<dbReference type="InterPro" id="IPR036291">
    <property type="entry name" value="NAD(P)-bd_dom_sf"/>
</dbReference>
<dbReference type="Gene3D" id="3.40.50.720">
    <property type="entry name" value="NAD(P)-binding Rossmann-like Domain"/>
    <property type="match status" value="1"/>
</dbReference>
<evidence type="ECO:0000313" key="4">
    <source>
        <dbReference type="EMBL" id="MFC5985338.1"/>
    </source>
</evidence>
<reference evidence="5" key="1">
    <citation type="journal article" date="2019" name="Int. J. Syst. Evol. Microbiol.">
        <title>The Global Catalogue of Microorganisms (GCM) 10K type strain sequencing project: providing services to taxonomists for standard genome sequencing and annotation.</title>
        <authorList>
            <consortium name="The Broad Institute Genomics Platform"/>
            <consortium name="The Broad Institute Genome Sequencing Center for Infectious Disease"/>
            <person name="Wu L."/>
            <person name="Ma J."/>
        </authorList>
    </citation>
    <scope>NUCLEOTIDE SEQUENCE [LARGE SCALE GENOMIC DNA]</scope>
    <source>
        <strain evidence="5">CCM 8749</strain>
    </source>
</reference>
<comment type="pathway">
    <text evidence="2">Carbohydrate biosynthesis; dTDP-L-rhamnose biosynthesis.</text>
</comment>
<dbReference type="EC" id="1.1.1.133" evidence="2"/>
<dbReference type="Pfam" id="PF04321">
    <property type="entry name" value="RmlD_sub_bind"/>
    <property type="match status" value="1"/>
</dbReference>
<proteinExistence type="inferred from homology"/>
<dbReference type="SUPFAM" id="SSF51735">
    <property type="entry name" value="NAD(P)-binding Rossmann-fold domains"/>
    <property type="match status" value="1"/>
</dbReference>
<gene>
    <name evidence="4" type="primary">rfbD</name>
    <name evidence="4" type="ORF">ACFPXP_02530</name>
</gene>
<dbReference type="Gene3D" id="3.90.25.10">
    <property type="entry name" value="UDP-galactose 4-epimerase, domain 1"/>
    <property type="match status" value="1"/>
</dbReference>
<dbReference type="RefSeq" id="WP_379892077.1">
    <property type="nucleotide sequence ID" value="NZ_CBCSCT010000022.1"/>
</dbReference>
<keyword evidence="5" id="KW-1185">Reference proteome</keyword>
<protein>
    <recommendedName>
        <fullName evidence="2">dTDP-4-dehydrorhamnose reductase</fullName>
        <ecNumber evidence="2">1.1.1.133</ecNumber>
    </recommendedName>
</protein>
<dbReference type="GO" id="GO:0008831">
    <property type="term" value="F:dTDP-4-dehydrorhamnose reductase activity"/>
    <property type="evidence" value="ECO:0007669"/>
    <property type="project" value="UniProtKB-EC"/>
</dbReference>
<name>A0ABW1IJV8_9BACL</name>
<dbReference type="EMBL" id="JBHSQV010000013">
    <property type="protein sequence ID" value="MFC5985338.1"/>
    <property type="molecule type" value="Genomic_DNA"/>
</dbReference>